<feature type="region of interest" description="Disordered" evidence="1">
    <location>
        <begin position="31"/>
        <end position="50"/>
    </location>
</feature>
<dbReference type="EMBL" id="WOCE01000011">
    <property type="protein sequence ID" value="KAE9604770.1"/>
    <property type="molecule type" value="Genomic_DNA"/>
</dbReference>
<protein>
    <submittedName>
        <fullName evidence="2">Uncharacterized protein</fullName>
    </submittedName>
</protein>
<gene>
    <name evidence="2" type="ORF">Lalb_Chr11g0075261</name>
</gene>
<sequence length="50" mass="6065">MVDCFLKNKNNIYFIFWSKRIIMKTSIEENTKNGRKQQMYSTRSRSNKSV</sequence>
<accession>A0A6A4PTF9</accession>
<organism evidence="2 3">
    <name type="scientific">Lupinus albus</name>
    <name type="common">White lupine</name>
    <name type="synonym">Lupinus termis</name>
    <dbReference type="NCBI Taxonomy" id="3870"/>
    <lineage>
        <taxon>Eukaryota</taxon>
        <taxon>Viridiplantae</taxon>
        <taxon>Streptophyta</taxon>
        <taxon>Embryophyta</taxon>
        <taxon>Tracheophyta</taxon>
        <taxon>Spermatophyta</taxon>
        <taxon>Magnoliopsida</taxon>
        <taxon>eudicotyledons</taxon>
        <taxon>Gunneridae</taxon>
        <taxon>Pentapetalae</taxon>
        <taxon>rosids</taxon>
        <taxon>fabids</taxon>
        <taxon>Fabales</taxon>
        <taxon>Fabaceae</taxon>
        <taxon>Papilionoideae</taxon>
        <taxon>50 kb inversion clade</taxon>
        <taxon>genistoids sensu lato</taxon>
        <taxon>core genistoids</taxon>
        <taxon>Genisteae</taxon>
        <taxon>Lupinus</taxon>
    </lineage>
</organism>
<comment type="caution">
    <text evidence="2">The sequence shown here is derived from an EMBL/GenBank/DDBJ whole genome shotgun (WGS) entry which is preliminary data.</text>
</comment>
<evidence type="ECO:0000313" key="2">
    <source>
        <dbReference type="EMBL" id="KAE9604770.1"/>
    </source>
</evidence>
<feature type="compositionally biased region" description="Polar residues" evidence="1">
    <location>
        <begin position="36"/>
        <end position="50"/>
    </location>
</feature>
<evidence type="ECO:0000313" key="3">
    <source>
        <dbReference type="Proteomes" id="UP000447434"/>
    </source>
</evidence>
<name>A0A6A4PTF9_LUPAL</name>
<reference evidence="3" key="1">
    <citation type="journal article" date="2020" name="Nat. Commun.">
        <title>Genome sequence of the cluster root forming white lupin.</title>
        <authorList>
            <person name="Hufnagel B."/>
            <person name="Marques A."/>
            <person name="Soriano A."/>
            <person name="Marques L."/>
            <person name="Divol F."/>
            <person name="Doumas P."/>
            <person name="Sallet E."/>
            <person name="Mancinotti D."/>
            <person name="Carrere S."/>
            <person name="Marande W."/>
            <person name="Arribat S."/>
            <person name="Keller J."/>
            <person name="Huneau C."/>
            <person name="Blein T."/>
            <person name="Aime D."/>
            <person name="Laguerre M."/>
            <person name="Taylor J."/>
            <person name="Schubert V."/>
            <person name="Nelson M."/>
            <person name="Geu-Flores F."/>
            <person name="Crespi M."/>
            <person name="Gallardo-Guerrero K."/>
            <person name="Delaux P.-M."/>
            <person name="Salse J."/>
            <person name="Berges H."/>
            <person name="Guyot R."/>
            <person name="Gouzy J."/>
            <person name="Peret B."/>
        </authorList>
    </citation>
    <scope>NUCLEOTIDE SEQUENCE [LARGE SCALE GENOMIC DNA]</scope>
    <source>
        <strain evidence="3">cv. Amiga</strain>
    </source>
</reference>
<keyword evidence="3" id="KW-1185">Reference proteome</keyword>
<dbReference type="AlphaFoldDB" id="A0A6A4PTF9"/>
<dbReference type="Proteomes" id="UP000447434">
    <property type="component" value="Chromosome 11"/>
</dbReference>
<proteinExistence type="predicted"/>
<evidence type="ECO:0000256" key="1">
    <source>
        <dbReference type="SAM" id="MobiDB-lite"/>
    </source>
</evidence>